<reference evidence="1" key="1">
    <citation type="journal article" date="2014" name="Int. J. Syst. Evol. Microbiol.">
        <title>Complete genome sequence of Corynebacterium casei LMG S-19264T (=DSM 44701T), isolated from a smear-ripened cheese.</title>
        <authorList>
            <consortium name="US DOE Joint Genome Institute (JGI-PGF)"/>
            <person name="Walter F."/>
            <person name="Albersmeier A."/>
            <person name="Kalinowski J."/>
            <person name="Ruckert C."/>
        </authorList>
    </citation>
    <scope>NUCLEOTIDE SEQUENCE</scope>
    <source>
        <strain evidence="1">JCM 30804</strain>
    </source>
</reference>
<dbReference type="InterPro" id="IPR020012">
    <property type="entry name" value="LysM_FimV"/>
</dbReference>
<dbReference type="EMBL" id="BMPZ01000003">
    <property type="protein sequence ID" value="GGI79775.1"/>
    <property type="molecule type" value="Genomic_DNA"/>
</dbReference>
<sequence>MTIFCVMLSGSLLAQVTHISVNKMVPQLGGAPSLRVNIIAAPETLANLEFEIRQSHTQEQLLVQPLNQFLLQLSGKQAIKDAQARLIVRHQQDGQWRVIHESKVLSSDFGATSQSDVTQSKVGEQNSVITAVPAVTQESAPSQHSNEAKSPTAAPLKAAQISLPRSPQSTARAQGKCRLNFDGKETLWRLGVRYAKSWGMSPYGAIMAIFEANPHAFTNGNINGLKAGVRLICPSMQLRKKFAQGQQARAIFEAL</sequence>
<protein>
    <submittedName>
        <fullName evidence="1">Uncharacterized protein</fullName>
    </submittedName>
</protein>
<dbReference type="AlphaFoldDB" id="A0A917JP37"/>
<gene>
    <name evidence="1" type="ORF">GCM10009332_16460</name>
</gene>
<proteinExistence type="predicted"/>
<accession>A0A917JP37</accession>
<keyword evidence="2" id="KW-1185">Reference proteome</keyword>
<dbReference type="RefSeq" id="WP_188919728.1">
    <property type="nucleotide sequence ID" value="NZ_BMPZ01000003.1"/>
</dbReference>
<evidence type="ECO:0000313" key="1">
    <source>
        <dbReference type="EMBL" id="GGI79775.1"/>
    </source>
</evidence>
<name>A0A917JP37_9GAMM</name>
<organism evidence="1 2">
    <name type="scientific">Shewanella gelidii</name>
    <dbReference type="NCBI Taxonomy" id="1642821"/>
    <lineage>
        <taxon>Bacteria</taxon>
        <taxon>Pseudomonadati</taxon>
        <taxon>Pseudomonadota</taxon>
        <taxon>Gammaproteobacteria</taxon>
        <taxon>Alteromonadales</taxon>
        <taxon>Shewanellaceae</taxon>
        <taxon>Shewanella</taxon>
    </lineage>
</organism>
<dbReference type="NCBIfam" id="TIGR03505">
    <property type="entry name" value="FimV_core"/>
    <property type="match status" value="1"/>
</dbReference>
<evidence type="ECO:0000313" key="2">
    <source>
        <dbReference type="Proteomes" id="UP000613743"/>
    </source>
</evidence>
<dbReference type="Proteomes" id="UP000613743">
    <property type="component" value="Unassembled WGS sequence"/>
</dbReference>
<comment type="caution">
    <text evidence="1">The sequence shown here is derived from an EMBL/GenBank/DDBJ whole genome shotgun (WGS) entry which is preliminary data.</text>
</comment>
<reference evidence="1" key="2">
    <citation type="submission" date="2020-09" db="EMBL/GenBank/DDBJ databases">
        <authorList>
            <person name="Sun Q."/>
            <person name="Ohkuma M."/>
        </authorList>
    </citation>
    <scope>NUCLEOTIDE SEQUENCE</scope>
    <source>
        <strain evidence="1">JCM 30804</strain>
    </source>
</reference>